<dbReference type="PROSITE" id="PS52008">
    <property type="entry name" value="GH81"/>
    <property type="match status" value="1"/>
</dbReference>
<dbReference type="Proteomes" id="UP000694255">
    <property type="component" value="Unassembled WGS sequence"/>
</dbReference>
<reference evidence="12 13" key="1">
    <citation type="journal article" date="2021" name="DNA Res.">
        <title>Genome analysis of Candida subhashii reveals its hybrid nature and dual mitochondrial genome conformations.</title>
        <authorList>
            <person name="Mixao V."/>
            <person name="Hegedusova E."/>
            <person name="Saus E."/>
            <person name="Pryszcz L.P."/>
            <person name="Cillingova A."/>
            <person name="Nosek J."/>
            <person name="Gabaldon T."/>
        </authorList>
    </citation>
    <scope>NUCLEOTIDE SEQUENCE [LARGE SCALE GENOMIC DNA]</scope>
    <source>
        <strain evidence="12 13">CBS 10753</strain>
    </source>
</reference>
<evidence type="ECO:0000256" key="9">
    <source>
        <dbReference type="SAM" id="MobiDB-lite"/>
    </source>
</evidence>
<dbReference type="GO" id="GO:0052861">
    <property type="term" value="F:endo-1,3(4)-beta-glucanase activity"/>
    <property type="evidence" value="ECO:0007669"/>
    <property type="project" value="InterPro"/>
</dbReference>
<dbReference type="GO" id="GO:0071555">
    <property type="term" value="P:cell wall organization"/>
    <property type="evidence" value="ECO:0007669"/>
    <property type="project" value="UniProtKB-KW"/>
</dbReference>
<evidence type="ECO:0000313" key="13">
    <source>
        <dbReference type="Proteomes" id="UP000694255"/>
    </source>
</evidence>
<evidence type="ECO:0000256" key="8">
    <source>
        <dbReference type="ARBA" id="ARBA00023326"/>
    </source>
</evidence>
<evidence type="ECO:0000256" key="3">
    <source>
        <dbReference type="ARBA" id="ARBA00012780"/>
    </source>
</evidence>
<dbReference type="FunFam" id="1.10.287.1170:FF:000001">
    <property type="entry name" value="Endo-1,3-beta-glucanase Engl1"/>
    <property type="match status" value="1"/>
</dbReference>
<dbReference type="InterPro" id="IPR040451">
    <property type="entry name" value="GH81_N"/>
</dbReference>
<comment type="similarity">
    <text evidence="2">Belongs to the glycosyl hydrolase 81 family.</text>
</comment>
<evidence type="ECO:0000256" key="7">
    <source>
        <dbReference type="ARBA" id="ARBA00023316"/>
    </source>
</evidence>
<name>A0A8J5UZP3_9ASCO</name>
<evidence type="ECO:0000256" key="1">
    <source>
        <dbReference type="ARBA" id="ARBA00000382"/>
    </source>
</evidence>
<dbReference type="Pfam" id="PF17652">
    <property type="entry name" value="Glyco_hydro81C"/>
    <property type="match status" value="1"/>
</dbReference>
<comment type="caution">
    <text evidence="12">The sequence shown here is derived from an EMBL/GenBank/DDBJ whole genome shotgun (WGS) entry which is preliminary data.</text>
</comment>
<sequence>MIPNENNSHGSSVIKDIATKRIRVFRNLQLGNSNQEIPSTKMSDFEDIFSHPISKGEPPSIFPRIQHHQKPNGCSHGENSQPIQTNNFSNNLALGDQTFPIWTLPYSLWLTIDPGQLAGIAFNHTDASQRVFGPDPNAKTAQYYFNPPRIKSFVLSGENINRENIKLTLSDHKKLSITAEITNKTSDGKMKLPLVQGMGFITSIYENMKPVIGSSVGIQEWKRLNKVGNATKYSAILYNQVTWSIYVTGNIELELKNPNIIVGDRVGNAIIQIARGLSNHYDDTAGIYQESADLAAAAKDDVARYKFIYNMKGESKSRKGLVWCLPHHQESLVDSLNEAFTGLTLDSPTKGIMKAYKTNELEMEEDLPNKILWEPWTSFCTQAKYSSDAKKLIAEAATNEVRDDVVGMANIDSMYTSGKILAKYAYIAYVCHFVLQNKQLTDQILPKVKQAIEIFANNQQKFPLVYDTTWKGLISSADPGADFGNSNYNDHHFHYGYHIHAIALISHIDREWLFSNNNLVFNYANTLLRDTANPELDAYFPQFRSFDWFHGHSFAHGIFPSGDGKDEESSSEDYNFAYGMKLYANVIGDTYMERRANLMIAIMKRSMNMYMLYCDDNLIQPRNFIGNKVAGISFENKIDFATYFGRGTIGDEWIHGIHMLPITPISSFIRHPKFVKEEWDQKLNQIIDRIPDGWKGILMLNRALFDPKSSWKWFSRNDWNPALIDNGMSRTWSLTFVAGVGGEN</sequence>
<feature type="domain" description="Glycosyl hydrolase family 81 N-terminal" evidence="10">
    <location>
        <begin position="68"/>
        <end position="378"/>
    </location>
</feature>
<keyword evidence="13" id="KW-1185">Reference proteome</keyword>
<keyword evidence="7" id="KW-0961">Cell wall biogenesis/degradation</keyword>
<comment type="catalytic activity">
    <reaction evidence="1">
        <text>Hydrolysis of (1-&gt;3)-beta-D-glucosidic linkages in (1-&gt;3)-beta-D-glucans.</text>
        <dbReference type="EC" id="3.2.1.39"/>
    </reaction>
</comment>
<keyword evidence="5" id="KW-0119">Carbohydrate metabolism</keyword>
<gene>
    <name evidence="12" type="ORF">J8A68_001483</name>
</gene>
<keyword evidence="8" id="KW-0624">Polysaccharide degradation</keyword>
<dbReference type="PANTHER" id="PTHR31983:SF0">
    <property type="entry name" value="GLUCAN ENDO-1,3-BETA-D-GLUCOSIDASE 2"/>
    <property type="match status" value="1"/>
</dbReference>
<dbReference type="OrthoDB" id="4473401at2759"/>
<dbReference type="EMBL" id="JAGSYN010000056">
    <property type="protein sequence ID" value="KAG7664955.1"/>
    <property type="molecule type" value="Genomic_DNA"/>
</dbReference>
<dbReference type="InterPro" id="IPR005200">
    <property type="entry name" value="Endo-beta-glucanase"/>
</dbReference>
<feature type="domain" description="Glycosyl hydrolase family 81 C-terminal" evidence="11">
    <location>
        <begin position="384"/>
        <end position="734"/>
    </location>
</feature>
<feature type="region of interest" description="Disordered" evidence="9">
    <location>
        <begin position="68"/>
        <end position="87"/>
    </location>
</feature>
<evidence type="ECO:0000259" key="10">
    <source>
        <dbReference type="Pfam" id="PF03639"/>
    </source>
</evidence>
<evidence type="ECO:0000256" key="6">
    <source>
        <dbReference type="ARBA" id="ARBA00023295"/>
    </source>
</evidence>
<dbReference type="GO" id="GO:0000272">
    <property type="term" value="P:polysaccharide catabolic process"/>
    <property type="evidence" value="ECO:0007669"/>
    <property type="project" value="UniProtKB-KW"/>
</dbReference>
<feature type="compositionally biased region" description="Polar residues" evidence="9">
    <location>
        <begin position="77"/>
        <end position="87"/>
    </location>
</feature>
<evidence type="ECO:0000256" key="4">
    <source>
        <dbReference type="ARBA" id="ARBA00022801"/>
    </source>
</evidence>
<dbReference type="Pfam" id="PF03639">
    <property type="entry name" value="Glyco_hydro_81"/>
    <property type="match status" value="1"/>
</dbReference>
<evidence type="ECO:0000256" key="2">
    <source>
        <dbReference type="ARBA" id="ARBA00010730"/>
    </source>
</evidence>
<organism evidence="12 13">
    <name type="scientific">[Candida] subhashii</name>
    <dbReference type="NCBI Taxonomy" id="561895"/>
    <lineage>
        <taxon>Eukaryota</taxon>
        <taxon>Fungi</taxon>
        <taxon>Dikarya</taxon>
        <taxon>Ascomycota</taxon>
        <taxon>Saccharomycotina</taxon>
        <taxon>Pichiomycetes</taxon>
        <taxon>Debaryomycetaceae</taxon>
        <taxon>Spathaspora</taxon>
    </lineage>
</organism>
<dbReference type="GO" id="GO:0042973">
    <property type="term" value="F:glucan endo-1,3-beta-D-glucosidase activity"/>
    <property type="evidence" value="ECO:0007669"/>
    <property type="project" value="UniProtKB-EC"/>
</dbReference>
<dbReference type="GeneID" id="73468284"/>
<dbReference type="InterPro" id="IPR040720">
    <property type="entry name" value="GH81_C"/>
</dbReference>
<evidence type="ECO:0000256" key="5">
    <source>
        <dbReference type="ARBA" id="ARBA00023277"/>
    </source>
</evidence>
<dbReference type="EC" id="3.2.1.39" evidence="3"/>
<dbReference type="GO" id="GO:0009986">
    <property type="term" value="C:cell surface"/>
    <property type="evidence" value="ECO:0007669"/>
    <property type="project" value="TreeGrafter"/>
</dbReference>
<dbReference type="RefSeq" id="XP_049265187.1">
    <property type="nucleotide sequence ID" value="XM_049405140.1"/>
</dbReference>
<evidence type="ECO:0000259" key="11">
    <source>
        <dbReference type="Pfam" id="PF17652"/>
    </source>
</evidence>
<keyword evidence="4" id="KW-0378">Hydrolase</keyword>
<keyword evidence="6" id="KW-0326">Glycosidase</keyword>
<dbReference type="PANTHER" id="PTHR31983">
    <property type="entry name" value="ENDO-1,3(4)-BETA-GLUCANASE 1"/>
    <property type="match status" value="1"/>
</dbReference>
<dbReference type="FunFam" id="1.20.5.420:FF:000008">
    <property type="entry name" value="Endo-1,3-beta-glucanase Engl1"/>
    <property type="match status" value="1"/>
</dbReference>
<protein>
    <recommendedName>
        <fullName evidence="3">glucan endo-1,3-beta-D-glucosidase</fullName>
        <ecNumber evidence="3">3.2.1.39</ecNumber>
    </recommendedName>
</protein>
<evidence type="ECO:0000313" key="12">
    <source>
        <dbReference type="EMBL" id="KAG7664955.1"/>
    </source>
</evidence>
<accession>A0A8J5UZP3</accession>
<proteinExistence type="inferred from homology"/>
<dbReference type="AlphaFoldDB" id="A0A8J5UZP3"/>